<dbReference type="STRING" id="393762.SAMN05660472_02860"/>
<name>A0A1G9IFV0_9FIRM</name>
<dbReference type="Proteomes" id="UP000198718">
    <property type="component" value="Unassembled WGS sequence"/>
</dbReference>
<protein>
    <submittedName>
        <fullName evidence="1">Uncharacterized protein</fullName>
    </submittedName>
</protein>
<reference evidence="1 2" key="1">
    <citation type="submission" date="2016-10" db="EMBL/GenBank/DDBJ databases">
        <authorList>
            <person name="de Groot N.N."/>
        </authorList>
    </citation>
    <scope>NUCLEOTIDE SEQUENCE [LARGE SCALE GENOMIC DNA]</scope>
    <source>
        <strain evidence="1 2">DSM 18346</strain>
    </source>
</reference>
<accession>A0A1G9IFV0</accession>
<dbReference type="AlphaFoldDB" id="A0A1G9IFV0"/>
<evidence type="ECO:0000313" key="1">
    <source>
        <dbReference type="EMBL" id="SDL24130.1"/>
    </source>
</evidence>
<proteinExistence type="predicted"/>
<evidence type="ECO:0000313" key="2">
    <source>
        <dbReference type="Proteomes" id="UP000198718"/>
    </source>
</evidence>
<gene>
    <name evidence="1" type="ORF">SAMN05660472_02860</name>
</gene>
<sequence>MYSLIDRYDFMKKMKVDERMVDAYKEKILRTLENKTYIHLADEFTGLSNYSIECSQQTEEQELEKFSGKLSKFMAYQEALHDMVTSGKLIPVKITNTYSVGSFNVRIHYAIRNGMSTLSGDRDINIPILEHNTFMLKPSLMNK</sequence>
<keyword evidence="2" id="KW-1185">Reference proteome</keyword>
<organism evidence="1 2">
    <name type="scientific">Natronincola ferrireducens</name>
    <dbReference type="NCBI Taxonomy" id="393762"/>
    <lineage>
        <taxon>Bacteria</taxon>
        <taxon>Bacillati</taxon>
        <taxon>Bacillota</taxon>
        <taxon>Clostridia</taxon>
        <taxon>Peptostreptococcales</taxon>
        <taxon>Natronincolaceae</taxon>
        <taxon>Natronincola</taxon>
    </lineage>
</organism>
<dbReference type="RefSeq" id="WP_090554822.1">
    <property type="nucleotide sequence ID" value="NZ_FNFP01000011.1"/>
</dbReference>
<dbReference type="EMBL" id="FNFP01000011">
    <property type="protein sequence ID" value="SDL24130.1"/>
    <property type="molecule type" value="Genomic_DNA"/>
</dbReference>